<reference evidence="1 2" key="1">
    <citation type="submission" date="2021-06" db="EMBL/GenBank/DDBJ databases">
        <title>Caerostris darwini draft genome.</title>
        <authorList>
            <person name="Kono N."/>
            <person name="Arakawa K."/>
        </authorList>
    </citation>
    <scope>NUCLEOTIDE SEQUENCE [LARGE SCALE GENOMIC DNA]</scope>
</reference>
<comment type="caution">
    <text evidence="1">The sequence shown here is derived from an EMBL/GenBank/DDBJ whole genome shotgun (WGS) entry which is preliminary data.</text>
</comment>
<keyword evidence="2" id="KW-1185">Reference proteome</keyword>
<evidence type="ECO:0000313" key="1">
    <source>
        <dbReference type="EMBL" id="GIY43643.1"/>
    </source>
</evidence>
<dbReference type="AlphaFoldDB" id="A0AAV4TAF3"/>
<dbReference type="Proteomes" id="UP001054837">
    <property type="component" value="Unassembled WGS sequence"/>
</dbReference>
<accession>A0AAV4TAF3</accession>
<organism evidence="1 2">
    <name type="scientific">Caerostris darwini</name>
    <dbReference type="NCBI Taxonomy" id="1538125"/>
    <lineage>
        <taxon>Eukaryota</taxon>
        <taxon>Metazoa</taxon>
        <taxon>Ecdysozoa</taxon>
        <taxon>Arthropoda</taxon>
        <taxon>Chelicerata</taxon>
        <taxon>Arachnida</taxon>
        <taxon>Araneae</taxon>
        <taxon>Araneomorphae</taxon>
        <taxon>Entelegynae</taxon>
        <taxon>Araneoidea</taxon>
        <taxon>Araneidae</taxon>
        <taxon>Caerostris</taxon>
    </lineage>
</organism>
<evidence type="ECO:0000313" key="2">
    <source>
        <dbReference type="Proteomes" id="UP001054837"/>
    </source>
</evidence>
<proteinExistence type="predicted"/>
<sequence length="93" mass="10719">MAVQWAGPGIIESQLSETNYIVKMTNKNESSQIYHKNLSKLYPKRPEKVNLIIREMEEIFGNGPKDVEIKYPSSDPNVFNFEEIVSESDLENQ</sequence>
<gene>
    <name evidence="1" type="primary">pol_1378</name>
    <name evidence="1" type="ORF">CDAR_271151</name>
</gene>
<dbReference type="EMBL" id="BPLQ01009371">
    <property type="protein sequence ID" value="GIY43643.1"/>
    <property type="molecule type" value="Genomic_DNA"/>
</dbReference>
<name>A0AAV4TAF3_9ARAC</name>
<protein>
    <submittedName>
        <fullName evidence="1">Retrovirus-related Pol polyprotein from transposon 17.6</fullName>
    </submittedName>
</protein>